<gene>
    <name evidence="2" type="ORF">K431DRAFT_303429</name>
</gene>
<feature type="region of interest" description="Disordered" evidence="1">
    <location>
        <begin position="163"/>
        <end position="186"/>
    </location>
</feature>
<sequence length="186" mass="21545">MASRNLYHRRLVADSSAKACWLDFKPSTTVLITPEKDDYFYVCPGHLKDRKFAIPKDEEDQAEKARKEALEKEIELVKKEYEAKIAKKLEKRTGKEAEKDGKKNNDEAKDDDKDEKEKEEKLKELEAKKEPAKAIVDGPRIFELQTTFWQMRLKQKRDAAQVRKNREYLRNPTSFPSVPSGDLGGS</sequence>
<dbReference type="EMBL" id="MU003790">
    <property type="protein sequence ID" value="KAF2721444.1"/>
    <property type="molecule type" value="Genomic_DNA"/>
</dbReference>
<dbReference type="GO" id="GO:0007034">
    <property type="term" value="P:vacuolar transport"/>
    <property type="evidence" value="ECO:0007669"/>
    <property type="project" value="TreeGrafter"/>
</dbReference>
<feature type="region of interest" description="Disordered" evidence="1">
    <location>
        <begin position="88"/>
        <end position="130"/>
    </location>
</feature>
<dbReference type="Proteomes" id="UP000799441">
    <property type="component" value="Unassembled WGS sequence"/>
</dbReference>
<dbReference type="AlphaFoldDB" id="A0A9P4QAW7"/>
<dbReference type="PANTHER" id="PTHR28218:SF1">
    <property type="entry name" value="VPS4-ASSOCIATED PROTEIN 1"/>
    <property type="match status" value="1"/>
</dbReference>
<evidence type="ECO:0000256" key="1">
    <source>
        <dbReference type="SAM" id="MobiDB-lite"/>
    </source>
</evidence>
<evidence type="ECO:0000313" key="2">
    <source>
        <dbReference type="EMBL" id="KAF2721444.1"/>
    </source>
</evidence>
<accession>A0A9P4QAW7</accession>
<proteinExistence type="predicted"/>
<evidence type="ECO:0000313" key="3">
    <source>
        <dbReference type="Proteomes" id="UP000799441"/>
    </source>
</evidence>
<dbReference type="Pfam" id="PF08432">
    <property type="entry name" value="Vfa1"/>
    <property type="match status" value="1"/>
</dbReference>
<reference evidence="2" key="1">
    <citation type="journal article" date="2020" name="Stud. Mycol.">
        <title>101 Dothideomycetes genomes: a test case for predicting lifestyles and emergence of pathogens.</title>
        <authorList>
            <person name="Haridas S."/>
            <person name="Albert R."/>
            <person name="Binder M."/>
            <person name="Bloem J."/>
            <person name="Labutti K."/>
            <person name="Salamov A."/>
            <person name="Andreopoulos B."/>
            <person name="Baker S."/>
            <person name="Barry K."/>
            <person name="Bills G."/>
            <person name="Bluhm B."/>
            <person name="Cannon C."/>
            <person name="Castanera R."/>
            <person name="Culley D."/>
            <person name="Daum C."/>
            <person name="Ezra D."/>
            <person name="Gonzalez J."/>
            <person name="Henrissat B."/>
            <person name="Kuo A."/>
            <person name="Liang C."/>
            <person name="Lipzen A."/>
            <person name="Lutzoni F."/>
            <person name="Magnuson J."/>
            <person name="Mondo S."/>
            <person name="Nolan M."/>
            <person name="Ohm R."/>
            <person name="Pangilinan J."/>
            <person name="Park H.-J."/>
            <person name="Ramirez L."/>
            <person name="Alfaro M."/>
            <person name="Sun H."/>
            <person name="Tritt A."/>
            <person name="Yoshinaga Y."/>
            <person name="Zwiers L.-H."/>
            <person name="Turgeon B."/>
            <person name="Goodwin S."/>
            <person name="Spatafora J."/>
            <person name="Crous P."/>
            <person name="Grigoriev I."/>
        </authorList>
    </citation>
    <scope>NUCLEOTIDE SEQUENCE</scope>
    <source>
        <strain evidence="2">CBS 116435</strain>
    </source>
</reference>
<organism evidence="2 3">
    <name type="scientific">Polychaeton citri CBS 116435</name>
    <dbReference type="NCBI Taxonomy" id="1314669"/>
    <lineage>
        <taxon>Eukaryota</taxon>
        <taxon>Fungi</taxon>
        <taxon>Dikarya</taxon>
        <taxon>Ascomycota</taxon>
        <taxon>Pezizomycotina</taxon>
        <taxon>Dothideomycetes</taxon>
        <taxon>Dothideomycetidae</taxon>
        <taxon>Capnodiales</taxon>
        <taxon>Capnodiaceae</taxon>
        <taxon>Polychaeton</taxon>
    </lineage>
</organism>
<dbReference type="OrthoDB" id="2158714at2759"/>
<dbReference type="PANTHER" id="PTHR28218">
    <property type="entry name" value="VPS4-ASSOCIATED PROTEIN 1"/>
    <property type="match status" value="1"/>
</dbReference>
<dbReference type="GO" id="GO:0005768">
    <property type="term" value="C:endosome"/>
    <property type="evidence" value="ECO:0007669"/>
    <property type="project" value="TreeGrafter"/>
</dbReference>
<protein>
    <submittedName>
        <fullName evidence="2">DUF1742-domain-containing protein</fullName>
    </submittedName>
</protein>
<keyword evidence="3" id="KW-1185">Reference proteome</keyword>
<comment type="caution">
    <text evidence="2">The sequence shown here is derived from an EMBL/GenBank/DDBJ whole genome shotgun (WGS) entry which is preliminary data.</text>
</comment>
<name>A0A9P4QAW7_9PEZI</name>
<dbReference type="InterPro" id="IPR013640">
    <property type="entry name" value="Vfa1"/>
</dbReference>